<dbReference type="GO" id="GO:0031146">
    <property type="term" value="P:SCF-dependent proteasomal ubiquitin-dependent protein catabolic process"/>
    <property type="evidence" value="ECO:0007669"/>
    <property type="project" value="EnsemblFungi"/>
</dbReference>
<dbReference type="PROSITE" id="PS50181">
    <property type="entry name" value="FBOX"/>
    <property type="match status" value="1"/>
</dbReference>
<dbReference type="GO" id="GO:0006357">
    <property type="term" value="P:regulation of transcription by RNA polymerase II"/>
    <property type="evidence" value="ECO:0007669"/>
    <property type="project" value="EnsemblFungi"/>
</dbReference>
<feature type="compositionally biased region" description="Polar residues" evidence="7">
    <location>
        <begin position="272"/>
        <end position="281"/>
    </location>
</feature>
<dbReference type="Proteomes" id="UP000014074">
    <property type="component" value="Unassembled WGS sequence"/>
</dbReference>
<dbReference type="RefSeq" id="XP_007915483.1">
    <property type="nucleotide sequence ID" value="XM_007917292.1"/>
</dbReference>
<evidence type="ECO:0000256" key="3">
    <source>
        <dbReference type="ARBA" id="ARBA00022574"/>
    </source>
</evidence>
<dbReference type="InterPro" id="IPR020472">
    <property type="entry name" value="WD40_PAC1"/>
</dbReference>
<feature type="repeat" description="WD" evidence="6">
    <location>
        <begin position="395"/>
        <end position="434"/>
    </location>
</feature>
<organism evidence="9 10">
    <name type="scientific">Phaeoacremonium minimum (strain UCR-PA7)</name>
    <name type="common">Esca disease fungus</name>
    <name type="synonym">Togninia minima</name>
    <dbReference type="NCBI Taxonomy" id="1286976"/>
    <lineage>
        <taxon>Eukaryota</taxon>
        <taxon>Fungi</taxon>
        <taxon>Dikarya</taxon>
        <taxon>Ascomycota</taxon>
        <taxon>Pezizomycotina</taxon>
        <taxon>Sordariomycetes</taxon>
        <taxon>Sordariomycetidae</taxon>
        <taxon>Togniniales</taxon>
        <taxon>Togniniaceae</taxon>
        <taxon>Phaeoacremonium</taxon>
    </lineage>
</organism>
<dbReference type="Gene3D" id="1.20.1280.50">
    <property type="match status" value="1"/>
</dbReference>
<name>R8BKB1_PHAM7</name>
<dbReference type="SUPFAM" id="SSF50998">
    <property type="entry name" value="Quinoprotein alcohol dehydrogenase-like"/>
    <property type="match status" value="1"/>
</dbReference>
<dbReference type="HOGENOM" id="CLU_000288_103_1_1"/>
<dbReference type="InterPro" id="IPR011047">
    <property type="entry name" value="Quinoprotein_ADH-like_sf"/>
</dbReference>
<dbReference type="GO" id="GO:1990756">
    <property type="term" value="F:ubiquitin-like ligase-substrate adaptor activity"/>
    <property type="evidence" value="ECO:0007669"/>
    <property type="project" value="EnsemblFungi"/>
</dbReference>
<comment type="pathway">
    <text evidence="1">Protein modification; protein ubiquitination.</text>
</comment>
<dbReference type="FunFam" id="1.20.1280.50:FF:000016">
    <property type="entry name" value="E3 ubiquitin ligase complex SCF subunit sconB"/>
    <property type="match status" value="1"/>
</dbReference>
<dbReference type="PANTHER" id="PTHR19872">
    <property type="entry name" value="UBIQUITIN LIGASE SPECIFICITY FACTOR/HREP PROTEIN"/>
    <property type="match status" value="1"/>
</dbReference>
<dbReference type="CDD" id="cd22147">
    <property type="entry name" value="F-box_SpPof1-like"/>
    <property type="match status" value="1"/>
</dbReference>
<dbReference type="GeneID" id="19325223"/>
<dbReference type="InterPro" id="IPR001680">
    <property type="entry name" value="WD40_rpt"/>
</dbReference>
<feature type="compositionally biased region" description="Pro residues" evidence="7">
    <location>
        <begin position="234"/>
        <end position="245"/>
    </location>
</feature>
<feature type="repeat" description="WD" evidence="6">
    <location>
        <begin position="617"/>
        <end position="639"/>
    </location>
</feature>
<dbReference type="GO" id="GO:0000209">
    <property type="term" value="P:protein polyubiquitination"/>
    <property type="evidence" value="ECO:0007669"/>
    <property type="project" value="EnsemblFungi"/>
</dbReference>
<gene>
    <name evidence="9" type="ORF">UCRPA7_4741</name>
</gene>
<dbReference type="PROSITE" id="PS50294">
    <property type="entry name" value="WD_REPEATS_REGION"/>
    <property type="match status" value="3"/>
</dbReference>
<dbReference type="KEGG" id="tmn:UCRPA7_4741"/>
<dbReference type="GO" id="GO:0046686">
    <property type="term" value="P:response to cadmium ion"/>
    <property type="evidence" value="ECO:0007669"/>
    <property type="project" value="EnsemblFungi"/>
</dbReference>
<keyword evidence="3 6" id="KW-0853">WD repeat</keyword>
<dbReference type="InterPro" id="IPR015943">
    <property type="entry name" value="WD40/YVTN_repeat-like_dom_sf"/>
</dbReference>
<feature type="region of interest" description="Disordered" evidence="7">
    <location>
        <begin position="203"/>
        <end position="281"/>
    </location>
</feature>
<dbReference type="SMART" id="SM00320">
    <property type="entry name" value="WD40"/>
    <property type="match status" value="8"/>
</dbReference>
<dbReference type="AlphaFoldDB" id="R8BKB1"/>
<proteinExistence type="inferred from homology"/>
<dbReference type="InterPro" id="IPR001810">
    <property type="entry name" value="F-box_dom"/>
</dbReference>
<feature type="domain" description="F-box" evidence="8">
    <location>
        <begin position="128"/>
        <end position="174"/>
    </location>
</feature>
<dbReference type="OrthoDB" id="5580488at2759"/>
<evidence type="ECO:0000313" key="10">
    <source>
        <dbReference type="Proteomes" id="UP000014074"/>
    </source>
</evidence>
<dbReference type="GO" id="GO:0046685">
    <property type="term" value="P:response to arsenic-containing substance"/>
    <property type="evidence" value="ECO:0007669"/>
    <property type="project" value="EnsemblFungi"/>
</dbReference>
<keyword evidence="5" id="KW-0833">Ubl conjugation pathway</keyword>
<feature type="repeat" description="WD" evidence="6">
    <location>
        <begin position="574"/>
        <end position="599"/>
    </location>
</feature>
<accession>R8BKB1</accession>
<dbReference type="PRINTS" id="PR00320">
    <property type="entry name" value="GPROTEINBRPT"/>
</dbReference>
<dbReference type="GO" id="GO:0043130">
    <property type="term" value="F:ubiquitin binding"/>
    <property type="evidence" value="ECO:0007669"/>
    <property type="project" value="EnsemblFungi"/>
</dbReference>
<dbReference type="SMART" id="SM00256">
    <property type="entry name" value="FBOX"/>
    <property type="match status" value="1"/>
</dbReference>
<dbReference type="CDD" id="cd00200">
    <property type="entry name" value="WD40"/>
    <property type="match status" value="1"/>
</dbReference>
<dbReference type="PROSITE" id="PS50082">
    <property type="entry name" value="WD_REPEATS_2"/>
    <property type="match status" value="7"/>
</dbReference>
<dbReference type="GO" id="GO:0043224">
    <property type="term" value="C:nuclear SCF ubiquitin ligase complex"/>
    <property type="evidence" value="ECO:0007669"/>
    <property type="project" value="EnsemblFungi"/>
</dbReference>
<feature type="compositionally biased region" description="Low complexity" evidence="7">
    <location>
        <begin position="204"/>
        <end position="224"/>
    </location>
</feature>
<keyword evidence="10" id="KW-1185">Reference proteome</keyword>
<evidence type="ECO:0000256" key="7">
    <source>
        <dbReference type="SAM" id="MobiDB-lite"/>
    </source>
</evidence>
<dbReference type="GO" id="GO:0000082">
    <property type="term" value="P:G1/S transition of mitotic cell cycle"/>
    <property type="evidence" value="ECO:0007669"/>
    <property type="project" value="EnsemblFungi"/>
</dbReference>
<feature type="repeat" description="WD" evidence="6">
    <location>
        <begin position="434"/>
        <end position="475"/>
    </location>
</feature>
<evidence type="ECO:0000256" key="4">
    <source>
        <dbReference type="ARBA" id="ARBA00022737"/>
    </source>
</evidence>
<feature type="repeat" description="WD" evidence="6">
    <location>
        <begin position="355"/>
        <end position="394"/>
    </location>
</feature>
<evidence type="ECO:0000256" key="2">
    <source>
        <dbReference type="ARBA" id="ARBA00007968"/>
    </source>
</evidence>
<evidence type="ECO:0000256" key="1">
    <source>
        <dbReference type="ARBA" id="ARBA00004906"/>
    </source>
</evidence>
<evidence type="ECO:0000256" key="5">
    <source>
        <dbReference type="ARBA" id="ARBA00022786"/>
    </source>
</evidence>
<sequence>MSADLVGKTVTPFLREHVPGLYAPVSKIDSSEKDESKTPSVDTNSRYCYRHRPDSKCRRAADESKMAKIQSELDKLPSADQQAITTIWSLFSAAPSKHRELMLQGVITQLCFPQLSLISREVHDQLKIDFLTAFPTEISYKILCYLDSTSLCSAAQVSRRWRQLADDDVVWHRLCEQHIDRKCTKCGWGLPLLERKRLRDWTRQKQAQTQRQEEAAAAAAAATESEPEHHIPTTKPPLPPAPNTPRSPGSPKRDASYFDSDGPAKRQCVTRVGSSEQTSSQELRKFRPWKDVYRDRFKVGSNWKYGRFNFKSFRGHTNGVTCLQLSADDNILATGSYDATIKIWDVESGEVIRELKGHTRGIRTLQFDDSKLISGSLDKTIKIWNWHTGACLATIQGHTEGVISVNFDGDVVASGSIDSTVKVFNYKTKQSFCLRGHTDWVNQVRLDMGSRTCLSASDDCRVILWDLDTKRPIHIFEGHVGHVQQVLPLPPDFEPDDDPTLVGANDNDAVSVASGRSSTPALCYSSSNSSSSFLQTDSAYNGHTHTATSVSPDGDVRAFYGPGFTSDPSRPLPSRYILTGGLDSTIRCWDTATGKCLRTFFGHLEGIWGLVGDTLRVVSGANDGMVKVWEPRSGKCEKSFTGHLGPVTCVALSDSRMASGGEDGEVRLYSFQDVVGEGTPGLA</sequence>
<feature type="repeat" description="WD" evidence="6">
    <location>
        <begin position="313"/>
        <end position="354"/>
    </location>
</feature>
<dbReference type="InterPro" id="IPR051075">
    <property type="entry name" value="SCF_subunit_WD-repeat"/>
</dbReference>
<dbReference type="InterPro" id="IPR036047">
    <property type="entry name" value="F-box-like_dom_sf"/>
</dbReference>
<dbReference type="Gene3D" id="2.130.10.10">
    <property type="entry name" value="YVTN repeat-like/Quinoprotein amine dehydrogenase"/>
    <property type="match status" value="2"/>
</dbReference>
<evidence type="ECO:0000256" key="6">
    <source>
        <dbReference type="PROSITE-ProRule" id="PRU00221"/>
    </source>
</evidence>
<feature type="repeat" description="WD" evidence="6">
    <location>
        <begin position="640"/>
        <end position="672"/>
    </location>
</feature>
<keyword evidence="4" id="KW-0677">Repeat</keyword>
<dbReference type="GO" id="GO:0042802">
    <property type="term" value="F:identical protein binding"/>
    <property type="evidence" value="ECO:0007669"/>
    <property type="project" value="EnsemblFungi"/>
</dbReference>
<dbReference type="PROSITE" id="PS00678">
    <property type="entry name" value="WD_REPEATS_1"/>
    <property type="match status" value="2"/>
</dbReference>
<comment type="similarity">
    <text evidence="2">Belongs to the WD repeat MET30/SCONB/SCON-2 family.</text>
</comment>
<dbReference type="eggNOG" id="KOG0274">
    <property type="taxonomic scope" value="Eukaryota"/>
</dbReference>
<dbReference type="PANTHER" id="PTHR19872:SF9">
    <property type="entry name" value="UBIQUITIN-BINDING SDF UBIQUITIN LIGASE COMPLEX SUBUNIT"/>
    <property type="match status" value="1"/>
</dbReference>
<dbReference type="InterPro" id="IPR019775">
    <property type="entry name" value="WD40_repeat_CS"/>
</dbReference>
<dbReference type="EMBL" id="KB933133">
    <property type="protein sequence ID" value="EON99724.1"/>
    <property type="molecule type" value="Genomic_DNA"/>
</dbReference>
<dbReference type="GO" id="GO:0140299">
    <property type="term" value="F:molecular sensor activity"/>
    <property type="evidence" value="ECO:0007669"/>
    <property type="project" value="EnsemblFungi"/>
</dbReference>
<reference evidence="10" key="1">
    <citation type="journal article" date="2013" name="Genome Announc.">
        <title>Draft genome sequence of the ascomycete Phaeoacremonium aleophilum strain UCR-PA7, a causal agent of the esca disease complex in grapevines.</title>
        <authorList>
            <person name="Blanco-Ulate B."/>
            <person name="Rolshausen P."/>
            <person name="Cantu D."/>
        </authorList>
    </citation>
    <scope>NUCLEOTIDE SEQUENCE [LARGE SCALE GENOMIC DNA]</scope>
    <source>
        <strain evidence="10">UCR-PA7</strain>
    </source>
</reference>
<dbReference type="Pfam" id="PF12937">
    <property type="entry name" value="F-box-like"/>
    <property type="match status" value="1"/>
</dbReference>
<evidence type="ECO:0000313" key="9">
    <source>
        <dbReference type="EMBL" id="EON99724.1"/>
    </source>
</evidence>
<dbReference type="FunFam" id="2.130.10.10:FF:000715">
    <property type="entry name" value="F-box protein MET30"/>
    <property type="match status" value="1"/>
</dbReference>
<dbReference type="Pfam" id="PF00400">
    <property type="entry name" value="WD40"/>
    <property type="match status" value="7"/>
</dbReference>
<evidence type="ECO:0000259" key="8">
    <source>
        <dbReference type="PROSITE" id="PS50181"/>
    </source>
</evidence>
<dbReference type="SUPFAM" id="SSF81383">
    <property type="entry name" value="F-box domain"/>
    <property type="match status" value="1"/>
</dbReference>
<protein>
    <submittedName>
        <fullName evidence="9">Putative sulfur controller-2 protein</fullName>
    </submittedName>
</protein>